<dbReference type="EMBL" id="JACHVX010000002">
    <property type="protein sequence ID" value="MBB2922780.1"/>
    <property type="molecule type" value="Genomic_DNA"/>
</dbReference>
<dbReference type="Gene3D" id="3.30.565.10">
    <property type="entry name" value="Histidine kinase-like ATPase, C-terminal domain"/>
    <property type="match status" value="1"/>
</dbReference>
<dbReference type="Proteomes" id="UP000518206">
    <property type="component" value="Unassembled WGS sequence"/>
</dbReference>
<evidence type="ECO:0000256" key="2">
    <source>
        <dbReference type="SAM" id="MobiDB-lite"/>
    </source>
</evidence>
<gene>
    <name evidence="4" type="ORF">FHR80_001692</name>
</gene>
<dbReference type="SUPFAM" id="SSF55781">
    <property type="entry name" value="GAF domain-like"/>
    <property type="match status" value="1"/>
</dbReference>
<dbReference type="SMART" id="SM00331">
    <property type="entry name" value="PP2C_SIG"/>
    <property type="match status" value="1"/>
</dbReference>
<dbReference type="InterPro" id="IPR035965">
    <property type="entry name" value="PAS-like_dom_sf"/>
</dbReference>
<dbReference type="Gene3D" id="3.30.450.20">
    <property type="entry name" value="PAS domain"/>
    <property type="match status" value="1"/>
</dbReference>
<dbReference type="InterPro" id="IPR000014">
    <property type="entry name" value="PAS"/>
</dbReference>
<dbReference type="NCBIfam" id="TIGR00229">
    <property type="entry name" value="sensory_box"/>
    <property type="match status" value="1"/>
</dbReference>
<dbReference type="InterPro" id="IPR001932">
    <property type="entry name" value="PPM-type_phosphatase-like_dom"/>
</dbReference>
<dbReference type="SUPFAM" id="SSF55785">
    <property type="entry name" value="PYP-like sensor domain (PAS domain)"/>
    <property type="match status" value="1"/>
</dbReference>
<dbReference type="Pfam" id="PF13185">
    <property type="entry name" value="GAF_2"/>
    <property type="match status" value="1"/>
</dbReference>
<dbReference type="CDD" id="cd16936">
    <property type="entry name" value="HATPase_RsbW-like"/>
    <property type="match status" value="1"/>
</dbReference>
<dbReference type="Pfam" id="PF08448">
    <property type="entry name" value="PAS_4"/>
    <property type="match status" value="1"/>
</dbReference>
<dbReference type="SUPFAM" id="SSF55874">
    <property type="entry name" value="ATPase domain of HSP90 chaperone/DNA topoisomerase II/histidine kinase"/>
    <property type="match status" value="1"/>
</dbReference>
<sequence length="778" mass="82663">MRDQRAPAALDVDFRRVFDTSPTAYLVLDRDLVVVEVNAAYVALVGRDREELVGRPLFEAFPPDPAAVDEQGRHPLQVALERVRDTGRSQVVPLAKYDVDVPGGGRAERFWSLTLVALPGRDGGPGLVLERVEDVTAYVAERRARGRDTGGEAPLPEHVEALEADLYVRLQELVAAQEARDVAARRVAGLGEVALRLTSAESVQDLERIVLAQGPQVLGAAGGALFTRDEAGGWRVSAAALGEHVQDRYQHLPFDSPLAGPWVARTGRRLLLPTRASGVAFHPSMAAAYADTQRDAWAILPLTVREECVGALAVSWVEERTFDADELELLDSLAAQCAQALDRLMALRAEREAAAVAARTSETLQRSLLSAPPQPAGLEVAVRYVPAARATQVGGDWYDAFVQRSGETVVVIGDVVGHDIEAAAAMGQLRAMLRGIAVTTPASPAELVRAVDRAIDTLELPTVATGLVARVERVPGEPDGDDRVVRWSNAGHLPPLVAHPDGSVTQLAGERTNLLLGINPEAERDEWTADLAAGSVLFLYTDGLVERRGESVPLGIEALRARLAASAGAPLEEVCDDVLDAMLPPHPEDDVAVVAIRVHRAGDPALADRAPASPAAEERTGAPRDAGDPGAAGPGADRRTLRVPAVPQSAHTSRHWVVGVAREHGAGDPTLALAKLLTSEVVTNAVKYGLVRELVAVTVTCAAGSITVSVQDDNPDAPVVKHARREDTGGRGMELVERFAEAWGTDVSAAGKGVWFRLRLDRPTVHDPGTGPGPVSPP</sequence>
<dbReference type="GO" id="GO:0016791">
    <property type="term" value="F:phosphatase activity"/>
    <property type="evidence" value="ECO:0007669"/>
    <property type="project" value="TreeGrafter"/>
</dbReference>
<dbReference type="SMART" id="SM00091">
    <property type="entry name" value="PAS"/>
    <property type="match status" value="1"/>
</dbReference>
<reference evidence="4 5" key="1">
    <citation type="submission" date="2020-08" db="EMBL/GenBank/DDBJ databases">
        <title>The Agave Microbiome: Exploring the role of microbial communities in plant adaptations to desert environments.</title>
        <authorList>
            <person name="Partida-Martinez L.P."/>
        </authorList>
    </citation>
    <scope>NUCLEOTIDE SEQUENCE [LARGE SCALE GENOMIC DNA]</scope>
    <source>
        <strain evidence="4 5">RAS26</strain>
    </source>
</reference>
<dbReference type="CDD" id="cd00130">
    <property type="entry name" value="PAS"/>
    <property type="match status" value="1"/>
</dbReference>
<dbReference type="InterPro" id="IPR003594">
    <property type="entry name" value="HATPase_dom"/>
</dbReference>
<keyword evidence="1" id="KW-0378">Hydrolase</keyword>
<dbReference type="InterPro" id="IPR052016">
    <property type="entry name" value="Bact_Sigma-Reg"/>
</dbReference>
<reference evidence="4 5" key="2">
    <citation type="submission" date="2020-08" db="EMBL/GenBank/DDBJ databases">
        <authorList>
            <person name="Partida-Martinez L."/>
            <person name="Huntemann M."/>
            <person name="Clum A."/>
            <person name="Wang J."/>
            <person name="Palaniappan K."/>
            <person name="Ritter S."/>
            <person name="Chen I.-M."/>
            <person name="Stamatis D."/>
            <person name="Reddy T."/>
            <person name="O'Malley R."/>
            <person name="Daum C."/>
            <person name="Shapiro N."/>
            <person name="Ivanova N."/>
            <person name="Kyrpides N."/>
            <person name="Woyke T."/>
        </authorList>
    </citation>
    <scope>NUCLEOTIDE SEQUENCE [LARGE SCALE GENOMIC DNA]</scope>
    <source>
        <strain evidence="4 5">RAS26</strain>
    </source>
</reference>
<dbReference type="PANTHER" id="PTHR43156:SF2">
    <property type="entry name" value="STAGE II SPORULATION PROTEIN E"/>
    <property type="match status" value="1"/>
</dbReference>
<feature type="domain" description="PAS" evidence="3">
    <location>
        <begin position="10"/>
        <end position="83"/>
    </location>
</feature>
<evidence type="ECO:0000259" key="3">
    <source>
        <dbReference type="PROSITE" id="PS50112"/>
    </source>
</evidence>
<dbReference type="SMART" id="SM00065">
    <property type="entry name" value="GAF"/>
    <property type="match status" value="1"/>
</dbReference>
<evidence type="ECO:0000313" key="4">
    <source>
        <dbReference type="EMBL" id="MBB2922780.1"/>
    </source>
</evidence>
<dbReference type="Pfam" id="PF07228">
    <property type="entry name" value="SpoIIE"/>
    <property type="match status" value="1"/>
</dbReference>
<dbReference type="Gene3D" id="3.60.40.10">
    <property type="entry name" value="PPM-type phosphatase domain"/>
    <property type="match status" value="1"/>
</dbReference>
<dbReference type="AlphaFoldDB" id="A0A7W4YAI3"/>
<dbReference type="InterPro" id="IPR013656">
    <property type="entry name" value="PAS_4"/>
</dbReference>
<dbReference type="InterPro" id="IPR036457">
    <property type="entry name" value="PPM-type-like_dom_sf"/>
</dbReference>
<feature type="compositionally biased region" description="Low complexity" evidence="2">
    <location>
        <begin position="605"/>
        <end position="615"/>
    </location>
</feature>
<accession>A0A7W4YAI3</accession>
<proteinExistence type="predicted"/>
<name>A0A7W4YAI3_9CELL</name>
<protein>
    <submittedName>
        <fullName evidence="4">Serine phosphatase RsbU (Regulator of sigma subunit)/anti-sigma regulatory factor (Ser/Thr protein kinase)</fullName>
    </submittedName>
</protein>
<dbReference type="InterPro" id="IPR029016">
    <property type="entry name" value="GAF-like_dom_sf"/>
</dbReference>
<dbReference type="PANTHER" id="PTHR43156">
    <property type="entry name" value="STAGE II SPORULATION PROTEIN E-RELATED"/>
    <property type="match status" value="1"/>
</dbReference>
<dbReference type="InterPro" id="IPR003018">
    <property type="entry name" value="GAF"/>
</dbReference>
<dbReference type="PROSITE" id="PS50112">
    <property type="entry name" value="PAS"/>
    <property type="match status" value="1"/>
</dbReference>
<organism evidence="4 5">
    <name type="scientific">Cellulomonas cellasea</name>
    <dbReference type="NCBI Taxonomy" id="43670"/>
    <lineage>
        <taxon>Bacteria</taxon>
        <taxon>Bacillati</taxon>
        <taxon>Actinomycetota</taxon>
        <taxon>Actinomycetes</taxon>
        <taxon>Micrococcales</taxon>
        <taxon>Cellulomonadaceae</taxon>
        <taxon>Cellulomonas</taxon>
    </lineage>
</organism>
<dbReference type="RefSeq" id="WP_183295637.1">
    <property type="nucleotide sequence ID" value="NZ_JACHVX010000002.1"/>
</dbReference>
<dbReference type="Pfam" id="PF13581">
    <property type="entry name" value="HATPase_c_2"/>
    <property type="match status" value="1"/>
</dbReference>
<dbReference type="SUPFAM" id="SSF81606">
    <property type="entry name" value="PP2C-like"/>
    <property type="match status" value="1"/>
</dbReference>
<dbReference type="Gene3D" id="3.30.450.40">
    <property type="match status" value="1"/>
</dbReference>
<feature type="compositionally biased region" description="Basic and acidic residues" evidence="2">
    <location>
        <begin position="616"/>
        <end position="627"/>
    </location>
</feature>
<feature type="region of interest" description="Disordered" evidence="2">
    <location>
        <begin position="605"/>
        <end position="652"/>
    </location>
</feature>
<evidence type="ECO:0000313" key="5">
    <source>
        <dbReference type="Proteomes" id="UP000518206"/>
    </source>
</evidence>
<comment type="caution">
    <text evidence="4">The sequence shown here is derived from an EMBL/GenBank/DDBJ whole genome shotgun (WGS) entry which is preliminary data.</text>
</comment>
<evidence type="ECO:0000256" key="1">
    <source>
        <dbReference type="ARBA" id="ARBA00022801"/>
    </source>
</evidence>
<dbReference type="InterPro" id="IPR036890">
    <property type="entry name" value="HATPase_C_sf"/>
</dbReference>